<dbReference type="AlphaFoldDB" id="A0A5C4TGM3"/>
<name>A0A5C4TGM3_9BACL</name>
<sequence>MIKIICAAFMFVTILTGCETDKLKDENIKLSAQLDEANRQVAKLEKNREDLVRLNEDLQNKEERLKSAASAKQQLEIDLNWYKNAIKDVMSIKNFDYEVVSQSVSREPYDKVVYIKNVPELNKDQTIYLLKAALSFFDDQANIVSFWRDRDMAMRYASGKYDPEEGPSGWSGFDYRFGSIINDEPYPRLRQYNSRDDSQLIEFGKYSSK</sequence>
<protein>
    <submittedName>
        <fullName evidence="2">Uncharacterized protein</fullName>
    </submittedName>
</protein>
<gene>
    <name evidence="2" type="ORF">FE784_00100</name>
</gene>
<reference evidence="2 3" key="1">
    <citation type="submission" date="2019-05" db="EMBL/GenBank/DDBJ databases">
        <title>We sequenced the genome of Paenibacillus hemerocallicola KCTC 33185 for further insight into its adaptation and study the phylogeny of Paenibacillus.</title>
        <authorList>
            <person name="Narsing Rao M.P."/>
        </authorList>
    </citation>
    <scope>NUCLEOTIDE SEQUENCE [LARGE SCALE GENOMIC DNA]</scope>
    <source>
        <strain evidence="2 3">KCTC 33185</strain>
    </source>
</reference>
<evidence type="ECO:0000256" key="1">
    <source>
        <dbReference type="SAM" id="Coils"/>
    </source>
</evidence>
<keyword evidence="1" id="KW-0175">Coiled coil</keyword>
<evidence type="ECO:0000313" key="3">
    <source>
        <dbReference type="Proteomes" id="UP000307943"/>
    </source>
</evidence>
<dbReference type="OrthoDB" id="2593415at2"/>
<dbReference type="Proteomes" id="UP000307943">
    <property type="component" value="Unassembled WGS sequence"/>
</dbReference>
<dbReference type="RefSeq" id="WP_139600082.1">
    <property type="nucleotide sequence ID" value="NZ_VDCQ01000001.1"/>
</dbReference>
<keyword evidence="3" id="KW-1185">Reference proteome</keyword>
<organism evidence="2 3">
    <name type="scientific">Paenibacillus hemerocallicola</name>
    <dbReference type="NCBI Taxonomy" id="1172614"/>
    <lineage>
        <taxon>Bacteria</taxon>
        <taxon>Bacillati</taxon>
        <taxon>Bacillota</taxon>
        <taxon>Bacilli</taxon>
        <taxon>Bacillales</taxon>
        <taxon>Paenibacillaceae</taxon>
        <taxon>Paenibacillus</taxon>
    </lineage>
</organism>
<proteinExistence type="predicted"/>
<dbReference type="PROSITE" id="PS51257">
    <property type="entry name" value="PROKAR_LIPOPROTEIN"/>
    <property type="match status" value="1"/>
</dbReference>
<feature type="coiled-coil region" evidence="1">
    <location>
        <begin position="20"/>
        <end position="78"/>
    </location>
</feature>
<evidence type="ECO:0000313" key="2">
    <source>
        <dbReference type="EMBL" id="TNJ68105.1"/>
    </source>
</evidence>
<comment type="caution">
    <text evidence="2">The sequence shown here is derived from an EMBL/GenBank/DDBJ whole genome shotgun (WGS) entry which is preliminary data.</text>
</comment>
<dbReference type="EMBL" id="VDCQ01000001">
    <property type="protein sequence ID" value="TNJ68105.1"/>
    <property type="molecule type" value="Genomic_DNA"/>
</dbReference>
<accession>A0A5C4TGM3</accession>